<gene>
    <name evidence="2" type="ORF">HYDPIDRAFT_115560</name>
</gene>
<accession>A0A0C9W565</accession>
<organism evidence="2 3">
    <name type="scientific">Hydnomerulius pinastri MD-312</name>
    <dbReference type="NCBI Taxonomy" id="994086"/>
    <lineage>
        <taxon>Eukaryota</taxon>
        <taxon>Fungi</taxon>
        <taxon>Dikarya</taxon>
        <taxon>Basidiomycota</taxon>
        <taxon>Agaricomycotina</taxon>
        <taxon>Agaricomycetes</taxon>
        <taxon>Agaricomycetidae</taxon>
        <taxon>Boletales</taxon>
        <taxon>Boletales incertae sedis</taxon>
        <taxon>Leucogyrophana</taxon>
    </lineage>
</organism>
<feature type="compositionally biased region" description="Low complexity" evidence="1">
    <location>
        <begin position="376"/>
        <end position="387"/>
    </location>
</feature>
<feature type="compositionally biased region" description="Low complexity" evidence="1">
    <location>
        <begin position="402"/>
        <end position="414"/>
    </location>
</feature>
<dbReference type="HOGENOM" id="CLU_618284_0_0_1"/>
<feature type="compositionally biased region" description="Low complexity" evidence="1">
    <location>
        <begin position="347"/>
        <end position="364"/>
    </location>
</feature>
<feature type="compositionally biased region" description="Polar residues" evidence="1">
    <location>
        <begin position="181"/>
        <end position="192"/>
    </location>
</feature>
<proteinExistence type="predicted"/>
<name>A0A0C9W565_9AGAM</name>
<sequence length="443" mass="47161">MLVNKRTKHRRRITLSENPRFYPHSVPADLDDKASAEWKPLSFQDKIQEIANCPHLSVYVIMDGRARFWLECEGNGYCLLNVWGCGVKSDKSLALRGTDGIVKKGPKVYETFEHFCEDWKLEKNRNFYLNLLRREVERQVGGGQCPPPCPCICPPKPGSTSSYPSILRDSGYADSPERQSDLTLGQHSNGDSITAPAPTALLVAAPRGNDDAGQSSHHRPDRQVANTSAKTRSLVPQTTNIDSENVTRLGPDQNSSVPPVRRSNGSSSASPASAATAPPVAASHRPDQQVTVATAQSLTPQPGSYHPTAANATARTRSPATGLGPDETSSKPHQQLNEMPMRRSNGSSSASPAPTAPSVVAPRSKGGAAQSSDHNPAPTALLAAPRLISTTSTPNGGLNGVASATTPPASATPPSSAPEPFPSAKDKWYVWAYKAVKSRVGGT</sequence>
<keyword evidence="3" id="KW-1185">Reference proteome</keyword>
<dbReference type="Proteomes" id="UP000053820">
    <property type="component" value="Unassembled WGS sequence"/>
</dbReference>
<feature type="compositionally biased region" description="Polar residues" evidence="1">
    <location>
        <begin position="288"/>
        <end position="302"/>
    </location>
</feature>
<dbReference type="EMBL" id="KN839860">
    <property type="protein sequence ID" value="KIJ61743.1"/>
    <property type="molecule type" value="Genomic_DNA"/>
</dbReference>
<feature type="region of interest" description="Disordered" evidence="1">
    <location>
        <begin position="206"/>
        <end position="423"/>
    </location>
</feature>
<feature type="compositionally biased region" description="Polar residues" evidence="1">
    <location>
        <begin position="310"/>
        <end position="319"/>
    </location>
</feature>
<feature type="region of interest" description="Disordered" evidence="1">
    <location>
        <begin position="162"/>
        <end position="194"/>
    </location>
</feature>
<evidence type="ECO:0000313" key="2">
    <source>
        <dbReference type="EMBL" id="KIJ61743.1"/>
    </source>
</evidence>
<protein>
    <submittedName>
        <fullName evidence="2">Uncharacterized protein</fullName>
    </submittedName>
</protein>
<feature type="compositionally biased region" description="Low complexity" evidence="1">
    <location>
        <begin position="266"/>
        <end position="283"/>
    </location>
</feature>
<reference evidence="2 3" key="1">
    <citation type="submission" date="2014-04" db="EMBL/GenBank/DDBJ databases">
        <title>Evolutionary Origins and Diversification of the Mycorrhizal Mutualists.</title>
        <authorList>
            <consortium name="DOE Joint Genome Institute"/>
            <consortium name="Mycorrhizal Genomics Consortium"/>
            <person name="Kohler A."/>
            <person name="Kuo A."/>
            <person name="Nagy L.G."/>
            <person name="Floudas D."/>
            <person name="Copeland A."/>
            <person name="Barry K.W."/>
            <person name="Cichocki N."/>
            <person name="Veneault-Fourrey C."/>
            <person name="LaButti K."/>
            <person name="Lindquist E.A."/>
            <person name="Lipzen A."/>
            <person name="Lundell T."/>
            <person name="Morin E."/>
            <person name="Murat C."/>
            <person name="Riley R."/>
            <person name="Ohm R."/>
            <person name="Sun H."/>
            <person name="Tunlid A."/>
            <person name="Henrissat B."/>
            <person name="Grigoriev I.V."/>
            <person name="Hibbett D.S."/>
            <person name="Martin F."/>
        </authorList>
    </citation>
    <scope>NUCLEOTIDE SEQUENCE [LARGE SCALE GENOMIC DNA]</scope>
    <source>
        <strain evidence="2 3">MD-312</strain>
    </source>
</reference>
<evidence type="ECO:0000256" key="1">
    <source>
        <dbReference type="SAM" id="MobiDB-lite"/>
    </source>
</evidence>
<dbReference type="AlphaFoldDB" id="A0A0C9W565"/>
<feature type="compositionally biased region" description="Polar residues" evidence="1">
    <location>
        <begin position="224"/>
        <end position="257"/>
    </location>
</feature>
<evidence type="ECO:0000313" key="3">
    <source>
        <dbReference type="Proteomes" id="UP000053820"/>
    </source>
</evidence>